<proteinExistence type="inferred from homology"/>
<dbReference type="InterPro" id="IPR058163">
    <property type="entry name" value="LysR-type_TF_proteobact-type"/>
</dbReference>
<keyword evidence="4" id="KW-0804">Transcription</keyword>
<feature type="domain" description="HTH lysR-type" evidence="5">
    <location>
        <begin position="10"/>
        <end position="62"/>
    </location>
</feature>
<dbReference type="EMBL" id="JAKRRX010000099">
    <property type="protein sequence ID" value="MCW8335215.1"/>
    <property type="molecule type" value="Genomic_DNA"/>
</dbReference>
<organism evidence="6 7">
    <name type="scientific">Vibrio paucivorans</name>
    <dbReference type="NCBI Taxonomy" id="2829489"/>
    <lineage>
        <taxon>Bacteria</taxon>
        <taxon>Pseudomonadati</taxon>
        <taxon>Pseudomonadota</taxon>
        <taxon>Gammaproteobacteria</taxon>
        <taxon>Vibrionales</taxon>
        <taxon>Vibrionaceae</taxon>
        <taxon>Vibrio</taxon>
    </lineage>
</organism>
<dbReference type="RefSeq" id="WP_265688428.1">
    <property type="nucleotide sequence ID" value="NZ_JAKRRX010000099.1"/>
</dbReference>
<evidence type="ECO:0000256" key="2">
    <source>
        <dbReference type="ARBA" id="ARBA00023015"/>
    </source>
</evidence>
<dbReference type="SUPFAM" id="SSF53850">
    <property type="entry name" value="Periplasmic binding protein-like II"/>
    <property type="match status" value="1"/>
</dbReference>
<dbReference type="InterPro" id="IPR000847">
    <property type="entry name" value="LysR_HTH_N"/>
</dbReference>
<protein>
    <submittedName>
        <fullName evidence="6">LysR substrate-binding domain-containing protein</fullName>
    </submittedName>
</protein>
<dbReference type="PANTHER" id="PTHR30537">
    <property type="entry name" value="HTH-TYPE TRANSCRIPTIONAL REGULATOR"/>
    <property type="match status" value="1"/>
</dbReference>
<evidence type="ECO:0000256" key="3">
    <source>
        <dbReference type="ARBA" id="ARBA00023125"/>
    </source>
</evidence>
<dbReference type="Gene3D" id="1.10.10.10">
    <property type="entry name" value="Winged helix-like DNA-binding domain superfamily/Winged helix DNA-binding domain"/>
    <property type="match status" value="1"/>
</dbReference>
<dbReference type="Pfam" id="PF03466">
    <property type="entry name" value="LysR_substrate"/>
    <property type="match status" value="1"/>
</dbReference>
<evidence type="ECO:0000313" key="6">
    <source>
        <dbReference type="EMBL" id="MCW8335215.1"/>
    </source>
</evidence>
<dbReference type="GO" id="GO:0006351">
    <property type="term" value="P:DNA-templated transcription"/>
    <property type="evidence" value="ECO:0007669"/>
    <property type="project" value="TreeGrafter"/>
</dbReference>
<keyword evidence="3" id="KW-0238">DNA-binding</keyword>
<dbReference type="PROSITE" id="PS50931">
    <property type="entry name" value="HTH_LYSR"/>
    <property type="match status" value="1"/>
</dbReference>
<dbReference type="SUPFAM" id="SSF46785">
    <property type="entry name" value="Winged helix' DNA-binding domain"/>
    <property type="match status" value="1"/>
</dbReference>
<keyword evidence="2" id="KW-0805">Transcription regulation</keyword>
<dbReference type="Proteomes" id="UP001155586">
    <property type="component" value="Unassembled WGS sequence"/>
</dbReference>
<name>A0A9X3HSR5_9VIBR</name>
<dbReference type="GO" id="GO:0043565">
    <property type="term" value="F:sequence-specific DNA binding"/>
    <property type="evidence" value="ECO:0007669"/>
    <property type="project" value="TreeGrafter"/>
</dbReference>
<accession>A0A9X3HSR5</accession>
<evidence type="ECO:0000313" key="7">
    <source>
        <dbReference type="Proteomes" id="UP001155586"/>
    </source>
</evidence>
<dbReference type="Pfam" id="PF00126">
    <property type="entry name" value="HTH_1"/>
    <property type="match status" value="1"/>
</dbReference>
<dbReference type="GO" id="GO:0003700">
    <property type="term" value="F:DNA-binding transcription factor activity"/>
    <property type="evidence" value="ECO:0007669"/>
    <property type="project" value="InterPro"/>
</dbReference>
<reference evidence="6" key="1">
    <citation type="submission" date="2022-02" db="EMBL/GenBank/DDBJ databases">
        <title>Vibrio sp. nov., a new bacterium isolated from Bohai sea, China.</title>
        <authorList>
            <person name="Yuan Y."/>
        </authorList>
    </citation>
    <scope>NUCLEOTIDE SEQUENCE</scope>
    <source>
        <strain evidence="6">DBSS07</strain>
    </source>
</reference>
<evidence type="ECO:0000256" key="4">
    <source>
        <dbReference type="ARBA" id="ARBA00023163"/>
    </source>
</evidence>
<dbReference type="AlphaFoldDB" id="A0A9X3HSR5"/>
<dbReference type="InterPro" id="IPR036388">
    <property type="entry name" value="WH-like_DNA-bd_sf"/>
</dbReference>
<dbReference type="InterPro" id="IPR005119">
    <property type="entry name" value="LysR_subst-bd"/>
</dbReference>
<comment type="similarity">
    <text evidence="1">Belongs to the LysR transcriptional regulatory family.</text>
</comment>
<comment type="caution">
    <text evidence="6">The sequence shown here is derived from an EMBL/GenBank/DDBJ whole genome shotgun (WGS) entry which is preliminary data.</text>
</comment>
<gene>
    <name evidence="6" type="ORF">MD483_15445</name>
</gene>
<keyword evidence="7" id="KW-1185">Reference proteome</keyword>
<evidence type="ECO:0000259" key="5">
    <source>
        <dbReference type="PROSITE" id="PS50931"/>
    </source>
</evidence>
<dbReference type="PANTHER" id="PTHR30537:SF32">
    <property type="entry name" value="HTH-TYPE TRANSCRIPTIONAL REGULATOR DSDC"/>
    <property type="match status" value="1"/>
</dbReference>
<evidence type="ECO:0000256" key="1">
    <source>
        <dbReference type="ARBA" id="ARBA00009437"/>
    </source>
</evidence>
<dbReference type="InterPro" id="IPR036390">
    <property type="entry name" value="WH_DNA-bd_sf"/>
</dbReference>
<sequence length="304" mass="34293">MIRSTLATSLSTFRVASQYASLTEAAKKMHLTTGAVSQQLLQLETLLCFSVFERHSRGIRLTPQGEVLANAVNQHFADIEAVIQSLQQPSGQSKEVKLKLTPSLAFKWLVPKLEQFHRHHPDIQVVTFAETAIVDGGEKDYDLAIDYGCFPYRSDNAELLFEESLLPVMSAAYWEQYSGIERQDDVELSEALWSDATLLHDAMPWQNAPRDYEWQYWFGKHGLALETNRGHFFNRTDMAMSAAEAGVGIALARSLLITNELEKGKLVSPFPSIPANAGYFLLTRTQNDSTRSFTEWLKLQFDLV</sequence>
<dbReference type="Gene3D" id="3.40.190.10">
    <property type="entry name" value="Periplasmic binding protein-like II"/>
    <property type="match status" value="2"/>
</dbReference>